<dbReference type="RefSeq" id="WP_343335401.1">
    <property type="nucleotide sequence ID" value="NZ_JAPOHD010000066.1"/>
</dbReference>
<dbReference type="InterPro" id="IPR007627">
    <property type="entry name" value="RNA_pol_sigma70_r2"/>
</dbReference>
<dbReference type="InterPro" id="IPR014284">
    <property type="entry name" value="RNA_pol_sigma-70_dom"/>
</dbReference>
<dbReference type="AlphaFoldDB" id="A0A9X3J900"/>
<evidence type="ECO:0000313" key="7">
    <source>
        <dbReference type="EMBL" id="MCY1723076.1"/>
    </source>
</evidence>
<dbReference type="Gene3D" id="1.10.10.10">
    <property type="entry name" value="Winged helix-like DNA-binding domain superfamily/Winged helix DNA-binding domain"/>
    <property type="match status" value="1"/>
</dbReference>
<dbReference type="InterPro" id="IPR013249">
    <property type="entry name" value="RNA_pol_sigma70_r4_t2"/>
</dbReference>
<keyword evidence="4" id="KW-0804">Transcription</keyword>
<dbReference type="Proteomes" id="UP001145087">
    <property type="component" value="Unassembled WGS sequence"/>
</dbReference>
<gene>
    <name evidence="7" type="ORF">OU798_22195</name>
</gene>
<dbReference type="Gene3D" id="1.10.1740.10">
    <property type="match status" value="1"/>
</dbReference>
<name>A0A9X3J900_9BACT</name>
<keyword evidence="8" id="KW-1185">Reference proteome</keyword>
<reference evidence="7" key="1">
    <citation type="submission" date="2022-11" db="EMBL/GenBank/DDBJ databases">
        <title>Marilongibacter aestuarii gen. nov., sp. nov., isolated from tidal flat sediment.</title>
        <authorList>
            <person name="Jiayan W."/>
        </authorList>
    </citation>
    <scope>NUCLEOTIDE SEQUENCE</scope>
    <source>
        <strain evidence="7">Z1-6</strain>
    </source>
</reference>
<evidence type="ECO:0000256" key="2">
    <source>
        <dbReference type="ARBA" id="ARBA00023015"/>
    </source>
</evidence>
<evidence type="ECO:0000313" key="8">
    <source>
        <dbReference type="Proteomes" id="UP001145087"/>
    </source>
</evidence>
<evidence type="ECO:0000259" key="6">
    <source>
        <dbReference type="Pfam" id="PF08281"/>
    </source>
</evidence>
<dbReference type="GO" id="GO:0003677">
    <property type="term" value="F:DNA binding"/>
    <property type="evidence" value="ECO:0007669"/>
    <property type="project" value="InterPro"/>
</dbReference>
<keyword evidence="2" id="KW-0805">Transcription regulation</keyword>
<dbReference type="InterPro" id="IPR036388">
    <property type="entry name" value="WH-like_DNA-bd_sf"/>
</dbReference>
<dbReference type="CDD" id="cd06171">
    <property type="entry name" value="Sigma70_r4"/>
    <property type="match status" value="1"/>
</dbReference>
<dbReference type="Pfam" id="PF08281">
    <property type="entry name" value="Sigma70_r4_2"/>
    <property type="match status" value="1"/>
</dbReference>
<proteinExistence type="inferred from homology"/>
<dbReference type="Pfam" id="PF04542">
    <property type="entry name" value="Sigma70_r2"/>
    <property type="match status" value="1"/>
</dbReference>
<dbReference type="InterPro" id="IPR039425">
    <property type="entry name" value="RNA_pol_sigma-70-like"/>
</dbReference>
<protein>
    <submittedName>
        <fullName evidence="7">RNA polymerase sigma-70 factor</fullName>
    </submittedName>
</protein>
<feature type="domain" description="RNA polymerase sigma factor 70 region 4 type 2" evidence="6">
    <location>
        <begin position="130"/>
        <end position="182"/>
    </location>
</feature>
<dbReference type="PANTHER" id="PTHR43133:SF46">
    <property type="entry name" value="RNA POLYMERASE SIGMA-70 FACTOR ECF SUBFAMILY"/>
    <property type="match status" value="1"/>
</dbReference>
<dbReference type="NCBIfam" id="TIGR02937">
    <property type="entry name" value="sigma70-ECF"/>
    <property type="match status" value="1"/>
</dbReference>
<dbReference type="PANTHER" id="PTHR43133">
    <property type="entry name" value="RNA POLYMERASE ECF-TYPE SIGMA FACTO"/>
    <property type="match status" value="1"/>
</dbReference>
<dbReference type="GO" id="GO:0006352">
    <property type="term" value="P:DNA-templated transcription initiation"/>
    <property type="evidence" value="ECO:0007669"/>
    <property type="project" value="InterPro"/>
</dbReference>
<keyword evidence="3" id="KW-0731">Sigma factor</keyword>
<evidence type="ECO:0000256" key="4">
    <source>
        <dbReference type="ARBA" id="ARBA00023163"/>
    </source>
</evidence>
<dbReference type="InterPro" id="IPR014327">
    <property type="entry name" value="RNA_pol_sigma70_bacteroid"/>
</dbReference>
<dbReference type="SUPFAM" id="SSF88946">
    <property type="entry name" value="Sigma2 domain of RNA polymerase sigma factors"/>
    <property type="match status" value="1"/>
</dbReference>
<evidence type="ECO:0000259" key="5">
    <source>
        <dbReference type="Pfam" id="PF04542"/>
    </source>
</evidence>
<dbReference type="NCBIfam" id="TIGR02985">
    <property type="entry name" value="Sig70_bacteroi1"/>
    <property type="match status" value="1"/>
</dbReference>
<dbReference type="GO" id="GO:0016987">
    <property type="term" value="F:sigma factor activity"/>
    <property type="evidence" value="ECO:0007669"/>
    <property type="project" value="UniProtKB-KW"/>
</dbReference>
<organism evidence="7 8">
    <name type="scientific">Draconibacterium aestuarii</name>
    <dbReference type="NCBI Taxonomy" id="2998507"/>
    <lineage>
        <taxon>Bacteria</taxon>
        <taxon>Pseudomonadati</taxon>
        <taxon>Bacteroidota</taxon>
        <taxon>Bacteroidia</taxon>
        <taxon>Marinilabiliales</taxon>
        <taxon>Prolixibacteraceae</taxon>
        <taxon>Draconibacterium</taxon>
    </lineage>
</organism>
<evidence type="ECO:0000256" key="1">
    <source>
        <dbReference type="ARBA" id="ARBA00010641"/>
    </source>
</evidence>
<dbReference type="EMBL" id="JAPOHD010000066">
    <property type="protein sequence ID" value="MCY1723076.1"/>
    <property type="molecule type" value="Genomic_DNA"/>
</dbReference>
<comment type="caution">
    <text evidence="7">The sequence shown here is derived from an EMBL/GenBank/DDBJ whole genome shotgun (WGS) entry which is preliminary data.</text>
</comment>
<dbReference type="InterPro" id="IPR013325">
    <property type="entry name" value="RNA_pol_sigma_r2"/>
</dbReference>
<dbReference type="SUPFAM" id="SSF88659">
    <property type="entry name" value="Sigma3 and sigma4 domains of RNA polymerase sigma factors"/>
    <property type="match status" value="1"/>
</dbReference>
<feature type="domain" description="RNA polymerase sigma-70 region 2" evidence="5">
    <location>
        <begin position="33"/>
        <end position="93"/>
    </location>
</feature>
<sequence length="203" mass="23704">MTLDNNSLNDFLFSRFKNGDELAFEHIFKSKFNQIIGFCDQFISDHDDAKNITQEAFINLWLNRNKIEKPSGINSFLYTFAKSNCLNFIRHQAVEEKYTDHALHEKEQLLNAEVLESFDFNSLEFIELEELIQKSISNLPEKCREVFIKKRFEGKMNKEIAEDLGINIKSVEANMTRAIKALKKNLSEYLPAILVQLIVQYLN</sequence>
<comment type="similarity">
    <text evidence="1">Belongs to the sigma-70 factor family. ECF subfamily.</text>
</comment>
<accession>A0A9X3J900</accession>
<dbReference type="InterPro" id="IPR013324">
    <property type="entry name" value="RNA_pol_sigma_r3/r4-like"/>
</dbReference>
<evidence type="ECO:0000256" key="3">
    <source>
        <dbReference type="ARBA" id="ARBA00023082"/>
    </source>
</evidence>